<dbReference type="InterPro" id="IPR050464">
    <property type="entry name" value="Zeta_carotene_desat/Oxidored"/>
</dbReference>
<dbReference type="InterPro" id="IPR036188">
    <property type="entry name" value="FAD/NAD-bd_sf"/>
</dbReference>
<dbReference type="GO" id="GO:0016491">
    <property type="term" value="F:oxidoreductase activity"/>
    <property type="evidence" value="ECO:0007669"/>
    <property type="project" value="UniProtKB-KW"/>
</dbReference>
<evidence type="ECO:0000259" key="4">
    <source>
        <dbReference type="Pfam" id="PF01593"/>
    </source>
</evidence>
<gene>
    <name evidence="5" type="ORF">Aru02nite_26940</name>
</gene>
<dbReference type="RefSeq" id="WP_203657806.1">
    <property type="nucleotide sequence ID" value="NZ_BAAAZM010000005.1"/>
</dbReference>
<dbReference type="Proteomes" id="UP000612808">
    <property type="component" value="Unassembled WGS sequence"/>
</dbReference>
<dbReference type="InterPro" id="IPR002937">
    <property type="entry name" value="Amino_oxidase"/>
</dbReference>
<evidence type="ECO:0000256" key="1">
    <source>
        <dbReference type="ARBA" id="ARBA00001974"/>
    </source>
</evidence>
<dbReference type="SUPFAM" id="SSF51905">
    <property type="entry name" value="FAD/NAD(P)-binding domain"/>
    <property type="match status" value="1"/>
</dbReference>
<dbReference type="PANTHER" id="PTHR42923">
    <property type="entry name" value="PROTOPORPHYRINOGEN OXIDASE"/>
    <property type="match status" value="1"/>
</dbReference>
<keyword evidence="2" id="KW-0560">Oxidoreductase</keyword>
<organism evidence="5 6">
    <name type="scientific">Actinocatenispora rupis</name>
    <dbReference type="NCBI Taxonomy" id="519421"/>
    <lineage>
        <taxon>Bacteria</taxon>
        <taxon>Bacillati</taxon>
        <taxon>Actinomycetota</taxon>
        <taxon>Actinomycetes</taxon>
        <taxon>Micromonosporales</taxon>
        <taxon>Micromonosporaceae</taxon>
        <taxon>Actinocatenispora</taxon>
    </lineage>
</organism>
<evidence type="ECO:0000256" key="2">
    <source>
        <dbReference type="ARBA" id="ARBA00023002"/>
    </source>
</evidence>
<dbReference type="InterPro" id="IPR001613">
    <property type="entry name" value="Flavin_amine_oxidase"/>
</dbReference>
<comment type="caution">
    <text evidence="5">The sequence shown here is derived from an EMBL/GenBank/DDBJ whole genome shotgun (WGS) entry which is preliminary data.</text>
</comment>
<accession>A0A8J3IZP1</accession>
<evidence type="ECO:0000256" key="3">
    <source>
        <dbReference type="PIRSR" id="PIRSR601613-1"/>
    </source>
</evidence>
<feature type="binding site" evidence="3">
    <location>
        <position position="236"/>
    </location>
    <ligand>
        <name>FAD</name>
        <dbReference type="ChEBI" id="CHEBI:57692"/>
    </ligand>
</feature>
<comment type="cofactor">
    <cofactor evidence="1">
        <name>FAD</name>
        <dbReference type="ChEBI" id="CHEBI:57692"/>
    </cofactor>
</comment>
<dbReference type="PANTHER" id="PTHR42923:SF47">
    <property type="entry name" value="BLR3003 PROTEIN"/>
    <property type="match status" value="1"/>
</dbReference>
<dbReference type="Pfam" id="PF01593">
    <property type="entry name" value="Amino_oxidase"/>
    <property type="match status" value="1"/>
</dbReference>
<dbReference type="NCBIfam" id="TIGR03467">
    <property type="entry name" value="HpnE"/>
    <property type="match status" value="1"/>
</dbReference>
<dbReference type="EMBL" id="BOMB01000015">
    <property type="protein sequence ID" value="GID11805.1"/>
    <property type="molecule type" value="Genomic_DNA"/>
</dbReference>
<protein>
    <submittedName>
        <fullName evidence="5">Phytoene dehydrogenase</fullName>
    </submittedName>
</protein>
<proteinExistence type="predicted"/>
<evidence type="ECO:0000313" key="5">
    <source>
        <dbReference type="EMBL" id="GID11805.1"/>
    </source>
</evidence>
<evidence type="ECO:0000313" key="6">
    <source>
        <dbReference type="Proteomes" id="UP000612808"/>
    </source>
</evidence>
<name>A0A8J3IZP1_9ACTN</name>
<dbReference type="Gene3D" id="3.50.50.60">
    <property type="entry name" value="FAD/NAD(P)-binding domain"/>
    <property type="match status" value="1"/>
</dbReference>
<keyword evidence="6" id="KW-1185">Reference proteome</keyword>
<sequence length="456" mass="47575">MTGQVDVAVVGGGLAGIAAALRLADRGATVTLLESRPRLGGATYSFERDGLTVDTGQHVFLRCYTAYLALLRRLGTADLVEIQDRFEVPVLAPGRPPHLLRRARYAPAPLHLLPALAGYRPLSVADRVAAMRAAAALRFVDPDAPGTDAHSLGEFFARHGQSPEVVRRLWELVAVAALNVPPAEASLALAARVFRTGLLESARAGDIGRPRVGLSALHGDPAARILGPAVRTRAKVRRIVPVAGGFTVHTENDTVPARTVLLAVPHPAAAHLVPAGAVDDPGRWAGLSGTAIVNVHLVYDRTVTDFGMAAAVDSPVQWVFDRTAESGMRGAGQYLAVSLSAADALVGRPAAELIAEQRAGIEALLPAARTAELTSAFVTREPRATFRQAPGSRALRPPAGTGLPGLALAGAWVGTGWPDTMEGAVRSGHTAADLLAGHLGQRPSTVDQPDTRAAVS</sequence>
<dbReference type="InterPro" id="IPR017830">
    <property type="entry name" value="SQase_HpnE"/>
</dbReference>
<dbReference type="PRINTS" id="PR00757">
    <property type="entry name" value="AMINEOXDASEF"/>
</dbReference>
<dbReference type="AlphaFoldDB" id="A0A8J3IZP1"/>
<feature type="domain" description="Amine oxidase" evidence="4">
    <location>
        <begin position="14"/>
        <end position="434"/>
    </location>
</feature>
<reference evidence="5" key="1">
    <citation type="submission" date="2021-01" db="EMBL/GenBank/DDBJ databases">
        <title>Whole genome shotgun sequence of Actinocatenispora rupis NBRC 107355.</title>
        <authorList>
            <person name="Komaki H."/>
            <person name="Tamura T."/>
        </authorList>
    </citation>
    <scope>NUCLEOTIDE SEQUENCE</scope>
    <source>
        <strain evidence="5">NBRC 107355</strain>
    </source>
</reference>